<keyword evidence="2" id="KW-1185">Reference proteome</keyword>
<protein>
    <submittedName>
        <fullName evidence="1">Uncharacterized protein</fullName>
    </submittedName>
</protein>
<proteinExistence type="predicted"/>
<gene>
    <name evidence="1" type="ORF">LTS18_012230</name>
</gene>
<comment type="caution">
    <text evidence="1">The sequence shown here is derived from an EMBL/GenBank/DDBJ whole genome shotgun (WGS) entry which is preliminary data.</text>
</comment>
<sequence length="378" mass="41679">MSMRSWIMQPGTMITHYESVKYAALTVLGAASLTVAVMAMLYTTAADALVQPQLKFGDWDDRIMLGPVRSIFANPKFLSQECQTPIRNDLDADRDVGGLTCLQIAYAAQGYHNYQRYLGNWDALASSGNGTSDLASRPEGFALINENTTVSAKWVERVDTHNVSMQYGRIVNNVSLAMPHPGVSSAAQDSRNDIIQPDELSGLGNYAVRASVPSPVMHVLCANMDRSELEPLVWEAWQNKSNPPEDSDFEIWQKSINWTVFNANPNKTVVDDLFGWNLKSSADGTPTVPQVPPIFMKYPIQYNTILNQSQFLYGRDAVYLLGTSMPGTLDSPPSNYSLCQIKVSMSANCSTEFIATGNGADLNANCEDPDDKMRYINS</sequence>
<dbReference type="EMBL" id="JAWDJW010003628">
    <property type="protein sequence ID" value="KAK3076724.1"/>
    <property type="molecule type" value="Genomic_DNA"/>
</dbReference>
<reference evidence="1" key="1">
    <citation type="submission" date="2024-09" db="EMBL/GenBank/DDBJ databases">
        <title>Black Yeasts Isolated from many extreme environments.</title>
        <authorList>
            <person name="Coleine C."/>
            <person name="Stajich J.E."/>
            <person name="Selbmann L."/>
        </authorList>
    </citation>
    <scope>NUCLEOTIDE SEQUENCE</scope>
    <source>
        <strain evidence="1">CCFEE 5737</strain>
    </source>
</reference>
<accession>A0ACC3DJK0</accession>
<organism evidence="1 2">
    <name type="scientific">Coniosporium uncinatum</name>
    <dbReference type="NCBI Taxonomy" id="93489"/>
    <lineage>
        <taxon>Eukaryota</taxon>
        <taxon>Fungi</taxon>
        <taxon>Dikarya</taxon>
        <taxon>Ascomycota</taxon>
        <taxon>Pezizomycotina</taxon>
        <taxon>Dothideomycetes</taxon>
        <taxon>Dothideomycetes incertae sedis</taxon>
        <taxon>Coniosporium</taxon>
    </lineage>
</organism>
<feature type="non-terminal residue" evidence="1">
    <location>
        <position position="378"/>
    </location>
</feature>
<evidence type="ECO:0000313" key="1">
    <source>
        <dbReference type="EMBL" id="KAK3076724.1"/>
    </source>
</evidence>
<evidence type="ECO:0000313" key="2">
    <source>
        <dbReference type="Proteomes" id="UP001186974"/>
    </source>
</evidence>
<name>A0ACC3DJK0_9PEZI</name>
<dbReference type="Proteomes" id="UP001186974">
    <property type="component" value="Unassembled WGS sequence"/>
</dbReference>